<evidence type="ECO:0000313" key="1">
    <source>
        <dbReference type="EMBL" id="UWL60240.1"/>
    </source>
</evidence>
<protein>
    <submittedName>
        <fullName evidence="1">Rhamnan synthesis F family protein</fullName>
    </submittedName>
</protein>
<dbReference type="RefSeq" id="WP_259697906.1">
    <property type="nucleotide sequence ID" value="NZ_CP099967.1"/>
</dbReference>
<dbReference type="Pfam" id="PF05045">
    <property type="entry name" value="RgpF"/>
    <property type="match status" value="2"/>
</dbReference>
<gene>
    <name evidence="1" type="ORF">NIK97_00205</name>
</gene>
<dbReference type="EMBL" id="CP099967">
    <property type="protein sequence ID" value="UWL60240.1"/>
    <property type="molecule type" value="Genomic_DNA"/>
</dbReference>
<evidence type="ECO:0000313" key="2">
    <source>
        <dbReference type="Proteomes" id="UP001058739"/>
    </source>
</evidence>
<organism evidence="1 2">
    <name type="scientific">Brucella pseudintermedia</name>
    <dbReference type="NCBI Taxonomy" id="370111"/>
    <lineage>
        <taxon>Bacteria</taxon>
        <taxon>Pseudomonadati</taxon>
        <taxon>Pseudomonadota</taxon>
        <taxon>Alphaproteobacteria</taxon>
        <taxon>Hyphomicrobiales</taxon>
        <taxon>Brucellaceae</taxon>
        <taxon>Brucella/Ochrobactrum group</taxon>
        <taxon>Brucella</taxon>
    </lineage>
</organism>
<name>A0ABY5UEL2_9HYPH</name>
<reference evidence="1" key="1">
    <citation type="submission" date="2022-06" db="EMBL/GenBank/DDBJ databases">
        <title>Complete Genome Sequence of Deoxynivalenol-bioadsorption Ochrobactrum pseudintermedium ASAG-D25.</title>
        <authorList>
            <person name="Wang N."/>
        </authorList>
    </citation>
    <scope>NUCLEOTIDE SEQUENCE</scope>
    <source>
        <strain evidence="1">ASAG-D25</strain>
    </source>
</reference>
<dbReference type="Proteomes" id="UP001058739">
    <property type="component" value="Chromosome 01"/>
</dbReference>
<sequence length="507" mass="57971">MRPNCFAIIAHFDPKGKKTKNWNELLKCISAVCDSGVVVSTGITRADICAARSMGFNVITRENVGYDFLSYAVGLDASKYASPSAKRLVCNDSIYVSDPTKFINALRALIDDPRDVMFLTKSKEVFLHGQSFGFSLSSALFNRRAFREFFNSIRPQPTKWSIIVAYELGFTRLLDELNVSWSALIDADDLNYLKDSNLKEEVNPSHYFADEILKRYGFAKIERLISNPKKFSNSKLVDDCISKYKSELIELKLGDTRERPKAIVICHCHYLEVVDEIISYLDRLPDGCRIYISSSSSDILTQFTLKWRRRHIPLHVVCLENWGRDVRPFVHIIQSLDMADDVPILKIHGKRSLYSPDGEAWRRELFRYLLPTEDGILKILDKFEKIPELGILGAPGSYVSNAEYWGSNRERIKSLLRQNDIECEDSDLGFFAGTMYWIRSQCAVRSFANIDISAFEAEASQRDGTLGHALERSVPMMLRAEGWQLMELDSDEPLNPALTRNRRVVYF</sequence>
<proteinExistence type="predicted"/>
<accession>A0ABY5UEL2</accession>
<dbReference type="InterPro" id="IPR007739">
    <property type="entry name" value="RgpF"/>
</dbReference>
<keyword evidence="2" id="KW-1185">Reference proteome</keyword>